<dbReference type="GO" id="GO:0005886">
    <property type="term" value="C:plasma membrane"/>
    <property type="evidence" value="ECO:0007669"/>
    <property type="project" value="UniProtKB-SubCell"/>
</dbReference>
<dbReference type="Proteomes" id="UP000183613">
    <property type="component" value="Unassembled WGS sequence"/>
</dbReference>
<evidence type="ECO:0000256" key="9">
    <source>
        <dbReference type="ARBA" id="ARBA00023136"/>
    </source>
</evidence>
<feature type="transmembrane region" description="Helical" evidence="10">
    <location>
        <begin position="263"/>
        <end position="283"/>
    </location>
</feature>
<evidence type="ECO:0000256" key="1">
    <source>
        <dbReference type="ARBA" id="ARBA00004429"/>
    </source>
</evidence>
<dbReference type="GO" id="GO:0015528">
    <property type="term" value="F:lactose:proton symporter activity"/>
    <property type="evidence" value="ECO:0007669"/>
    <property type="project" value="TreeGrafter"/>
</dbReference>
<dbReference type="Pfam" id="PF01306">
    <property type="entry name" value="LacY_symp"/>
    <property type="match status" value="1"/>
</dbReference>
<keyword evidence="9 10" id="KW-0472">Membrane</keyword>
<evidence type="ECO:0000313" key="12">
    <source>
        <dbReference type="EMBL" id="SEE95312.1"/>
    </source>
</evidence>
<dbReference type="Gene3D" id="1.20.1250.20">
    <property type="entry name" value="MFS general substrate transporter like domains"/>
    <property type="match status" value="2"/>
</dbReference>
<feature type="transmembrane region" description="Helical" evidence="10">
    <location>
        <begin position="151"/>
        <end position="169"/>
    </location>
</feature>
<comment type="similarity">
    <text evidence="2">Belongs to the major facilitator superfamily. Oligosaccharide:H(+) symporter (OHS) (TC 2.A.1.5) family.</text>
</comment>
<dbReference type="SUPFAM" id="SSF103473">
    <property type="entry name" value="MFS general substrate transporter"/>
    <property type="match status" value="1"/>
</dbReference>
<sequence length="437" mass="47392">MNLTLGTATGGVLPFFKYGMIFFFYYFITGGTAPFLAVWLGDVGTLDAGAIGLMFGSQAVFAMLFQPLFGVLSDRLDHRKHLLCVVIGLLILLAPFMNWVFAPLLRSHLMLAALVGGVYLGITFAAGGGALEVYIEKACRANHIPYGRVRMFGAIGFGFSAAISGMLISTNPESIFWLGSMCAVLMAVLVYRIKPCLNAMPSGDAPDKTPPVSYAAIGSLLLDRRFWFLVLYVVGVACLYDIFDQQFVNYFRGFFDSPQQGTQVFGFVTTLTECMVALGMFLIPGLLNRIGGKNALIIAGLVMWVRITGSGLATTTFEVVALKMLHALEVPLVFIGMFKYIEDVFGTRLSATIYMVAFVFAKGVGAAIISPLAGHMYEVYGFRQTYILLGSSALLFTLVSIFTLDSGKHRKPDRLGKPKPITAVVAAQVLSQPVVAK</sequence>
<dbReference type="PANTHER" id="PTHR23522">
    <property type="entry name" value="BLL5896 PROTEIN"/>
    <property type="match status" value="1"/>
</dbReference>
<keyword evidence="13" id="KW-1185">Reference proteome</keyword>
<feature type="transmembrane region" description="Helical" evidence="10">
    <location>
        <begin position="46"/>
        <end position="69"/>
    </location>
</feature>
<keyword evidence="5" id="KW-0997">Cell inner membrane</keyword>
<dbReference type="OrthoDB" id="7065110at2"/>
<evidence type="ECO:0000256" key="10">
    <source>
        <dbReference type="SAM" id="Phobius"/>
    </source>
</evidence>
<dbReference type="RefSeq" id="WP_048362018.1">
    <property type="nucleotide sequence ID" value="NZ_FNUD01000002.1"/>
</dbReference>
<evidence type="ECO:0000256" key="7">
    <source>
        <dbReference type="ARBA" id="ARBA00022692"/>
    </source>
</evidence>
<protein>
    <submittedName>
        <fullName evidence="12">MFS transporter, OHS family, lactose permease</fullName>
    </submittedName>
</protein>
<comment type="caution">
    <text evidence="12">The sequence shown here is derived from an EMBL/GenBank/DDBJ whole genome shotgun (WGS) entry which is preliminary data.</text>
</comment>
<proteinExistence type="inferred from homology"/>
<keyword evidence="7 10" id="KW-0812">Transmembrane</keyword>
<gene>
    <name evidence="12" type="ORF">SAMN04489800_3071</name>
</gene>
<dbReference type="InterPro" id="IPR000576">
    <property type="entry name" value="LacY/RafB_perm_fam"/>
</dbReference>
<dbReference type="PROSITE" id="PS50850">
    <property type="entry name" value="MFS"/>
    <property type="match status" value="1"/>
</dbReference>
<feature type="domain" description="Major facilitator superfamily (MFS) profile" evidence="11">
    <location>
        <begin position="3"/>
        <end position="408"/>
    </location>
</feature>
<dbReference type="AlphaFoldDB" id="A0A0J6J2N9"/>
<dbReference type="PANTHER" id="PTHR23522:SF10">
    <property type="entry name" value="3-PHENYLPROPIONIC ACID TRANSPORTER-RELATED"/>
    <property type="match status" value="1"/>
</dbReference>
<evidence type="ECO:0000256" key="3">
    <source>
        <dbReference type="ARBA" id="ARBA00022448"/>
    </source>
</evidence>
<feature type="transmembrane region" description="Helical" evidence="10">
    <location>
        <begin position="295"/>
        <end position="314"/>
    </location>
</feature>
<feature type="transmembrane region" description="Helical" evidence="10">
    <location>
        <begin position="320"/>
        <end position="341"/>
    </location>
</feature>
<keyword evidence="4" id="KW-1003">Cell membrane</keyword>
<dbReference type="NCBIfam" id="NF007077">
    <property type="entry name" value="PRK09528.1"/>
    <property type="match status" value="1"/>
</dbReference>
<evidence type="ECO:0000256" key="8">
    <source>
        <dbReference type="ARBA" id="ARBA00022989"/>
    </source>
</evidence>
<dbReference type="InterPro" id="IPR020846">
    <property type="entry name" value="MFS_dom"/>
</dbReference>
<dbReference type="EMBL" id="FNUD01000002">
    <property type="protein sequence ID" value="SEE95312.1"/>
    <property type="molecule type" value="Genomic_DNA"/>
</dbReference>
<organism evidence="12 13">
    <name type="scientific">Pseudomonas deceptionensis</name>
    <dbReference type="NCBI Taxonomy" id="882211"/>
    <lineage>
        <taxon>Bacteria</taxon>
        <taxon>Pseudomonadati</taxon>
        <taxon>Pseudomonadota</taxon>
        <taxon>Gammaproteobacteria</taxon>
        <taxon>Pseudomonadales</taxon>
        <taxon>Pseudomonadaceae</taxon>
        <taxon>Pseudomonas</taxon>
    </lineage>
</organism>
<name>A0A0J6J2N9_PSEDM</name>
<feature type="transmembrane region" description="Helical" evidence="10">
    <location>
        <begin position="21"/>
        <end position="40"/>
    </location>
</feature>
<feature type="transmembrane region" description="Helical" evidence="10">
    <location>
        <begin position="108"/>
        <end position="131"/>
    </location>
</feature>
<dbReference type="InterPro" id="IPR018457">
    <property type="entry name" value="LacY/RafB_perm_fam_CS"/>
</dbReference>
<evidence type="ECO:0000259" key="11">
    <source>
        <dbReference type="PROSITE" id="PS50850"/>
    </source>
</evidence>
<feature type="transmembrane region" description="Helical" evidence="10">
    <location>
        <begin position="81"/>
        <end position="102"/>
    </location>
</feature>
<dbReference type="GO" id="GO:0030395">
    <property type="term" value="F:lactose binding"/>
    <property type="evidence" value="ECO:0007669"/>
    <property type="project" value="TreeGrafter"/>
</dbReference>
<accession>A0A0J6J2N9</accession>
<feature type="transmembrane region" description="Helical" evidence="10">
    <location>
        <begin position="175"/>
        <end position="193"/>
    </location>
</feature>
<feature type="transmembrane region" description="Helical" evidence="10">
    <location>
        <begin position="385"/>
        <end position="404"/>
    </location>
</feature>
<feature type="transmembrane region" description="Helical" evidence="10">
    <location>
        <begin position="226"/>
        <end position="243"/>
    </location>
</feature>
<keyword evidence="6" id="KW-0762">Sugar transport</keyword>
<dbReference type="PATRIC" id="fig|882211.3.peg.4429"/>
<dbReference type="PRINTS" id="PR00174">
    <property type="entry name" value="LACYSMPORT"/>
</dbReference>
<evidence type="ECO:0000313" key="13">
    <source>
        <dbReference type="Proteomes" id="UP000183613"/>
    </source>
</evidence>
<evidence type="ECO:0000256" key="4">
    <source>
        <dbReference type="ARBA" id="ARBA00022475"/>
    </source>
</evidence>
<reference evidence="12" key="1">
    <citation type="submission" date="2016-10" db="EMBL/GenBank/DDBJ databases">
        <authorList>
            <person name="Varghese N."/>
            <person name="Submissions S."/>
        </authorList>
    </citation>
    <scope>NUCLEOTIDE SEQUENCE [LARGE SCALE GENOMIC DNA]</scope>
    <source>
        <strain evidence="12">LMG 25555</strain>
    </source>
</reference>
<keyword evidence="8 10" id="KW-1133">Transmembrane helix</keyword>
<dbReference type="NCBIfam" id="TIGR00882">
    <property type="entry name" value="2A0105"/>
    <property type="match status" value="1"/>
</dbReference>
<dbReference type="PROSITE" id="PS00897">
    <property type="entry name" value="LACY_2"/>
    <property type="match status" value="1"/>
</dbReference>
<feature type="transmembrane region" description="Helical" evidence="10">
    <location>
        <begin position="353"/>
        <end position="373"/>
    </location>
</feature>
<evidence type="ECO:0000256" key="6">
    <source>
        <dbReference type="ARBA" id="ARBA00022597"/>
    </source>
</evidence>
<evidence type="ECO:0000256" key="5">
    <source>
        <dbReference type="ARBA" id="ARBA00022519"/>
    </source>
</evidence>
<keyword evidence="3" id="KW-0813">Transport</keyword>
<evidence type="ECO:0000256" key="2">
    <source>
        <dbReference type="ARBA" id="ARBA00008980"/>
    </source>
</evidence>
<comment type="subcellular location">
    <subcellularLocation>
        <location evidence="1">Cell inner membrane</location>
        <topology evidence="1">Multi-pass membrane protein</topology>
    </subcellularLocation>
</comment>
<dbReference type="InterPro" id="IPR036259">
    <property type="entry name" value="MFS_trans_sf"/>
</dbReference>